<evidence type="ECO:0000313" key="2">
    <source>
        <dbReference type="EMBL" id="MBC2960143.1"/>
    </source>
</evidence>
<dbReference type="Proteomes" id="UP000604001">
    <property type="component" value="Unassembled WGS sequence"/>
</dbReference>
<reference evidence="2 3" key="1">
    <citation type="submission" date="2020-08" db="EMBL/GenBank/DDBJ databases">
        <title>novel species in genus Nocardioides.</title>
        <authorList>
            <person name="Zhang G."/>
        </authorList>
    </citation>
    <scope>NUCLEOTIDE SEQUENCE [LARGE SCALE GENOMIC DNA]</scope>
    <source>
        <strain evidence="2 3">SC8A-24</strain>
    </source>
</reference>
<proteinExistence type="predicted"/>
<keyword evidence="1" id="KW-1133">Transmembrane helix</keyword>
<evidence type="ECO:0000313" key="3">
    <source>
        <dbReference type="Proteomes" id="UP000604001"/>
    </source>
</evidence>
<feature type="transmembrane region" description="Helical" evidence="1">
    <location>
        <begin position="42"/>
        <end position="59"/>
    </location>
</feature>
<feature type="transmembrane region" description="Helical" evidence="1">
    <location>
        <begin position="170"/>
        <end position="191"/>
    </location>
</feature>
<evidence type="ECO:0008006" key="4">
    <source>
        <dbReference type="Google" id="ProtNLM"/>
    </source>
</evidence>
<dbReference type="RefSeq" id="WP_186345387.1">
    <property type="nucleotide sequence ID" value="NZ_BMMR01000003.1"/>
</dbReference>
<keyword evidence="1" id="KW-0812">Transmembrane</keyword>
<keyword evidence="3" id="KW-1185">Reference proteome</keyword>
<evidence type="ECO:0000256" key="1">
    <source>
        <dbReference type="SAM" id="Phobius"/>
    </source>
</evidence>
<protein>
    <recommendedName>
        <fullName evidence="4">Integral membrane protein</fullName>
    </recommendedName>
</protein>
<comment type="caution">
    <text evidence="2">The sequence shown here is derived from an EMBL/GenBank/DDBJ whole genome shotgun (WGS) entry which is preliminary data.</text>
</comment>
<sequence>MERRMDPVVLWARAVVVTLLAVFLGAAGHVTAEGLLPGPGVLVLLVVVGAVVSAALLARPASSLRVVVMLVLGQAGVHAVLTATGGHVGDAPAGRGPLAHATGAALPVVDGRRVGSLQEAYEGTGHAVAPALPVGHLVSDVTAHAPMMAVHLVAAVLVGLWLAVGERSLWTLVALASTAFLRPFLLALAVLRAVRVPAVATATVRSDEPAPRTTFLLARCVVRRGPPLLAA</sequence>
<gene>
    <name evidence="2" type="ORF">H7344_07520</name>
</gene>
<name>A0ABR6U7N6_9ACTN</name>
<accession>A0ABR6U7N6</accession>
<feature type="transmembrane region" description="Helical" evidence="1">
    <location>
        <begin position="145"/>
        <end position="164"/>
    </location>
</feature>
<organism evidence="2 3">
    <name type="scientific">Nocardioides deserti</name>
    <dbReference type="NCBI Taxonomy" id="1588644"/>
    <lineage>
        <taxon>Bacteria</taxon>
        <taxon>Bacillati</taxon>
        <taxon>Actinomycetota</taxon>
        <taxon>Actinomycetes</taxon>
        <taxon>Propionibacteriales</taxon>
        <taxon>Nocardioidaceae</taxon>
        <taxon>Nocardioides</taxon>
    </lineage>
</organism>
<keyword evidence="1" id="KW-0472">Membrane</keyword>
<dbReference type="EMBL" id="JACMYC010000003">
    <property type="protein sequence ID" value="MBC2960143.1"/>
    <property type="molecule type" value="Genomic_DNA"/>
</dbReference>